<feature type="signal peptide" evidence="2">
    <location>
        <begin position="1"/>
        <end position="21"/>
    </location>
</feature>
<evidence type="ECO:0000313" key="5">
    <source>
        <dbReference type="Proteomes" id="UP000694546"/>
    </source>
</evidence>
<accession>A0A8C5FB76</accession>
<feature type="chain" id="PRO_5034720797" description="SUEL-type lectin domain-containing protein" evidence="2">
    <location>
        <begin position="22"/>
        <end position="188"/>
    </location>
</feature>
<name>A0A8C5FB76_GADMO</name>
<reference evidence="4" key="1">
    <citation type="submission" date="2025-08" db="UniProtKB">
        <authorList>
            <consortium name="Ensembl"/>
        </authorList>
    </citation>
    <scope>IDENTIFICATION</scope>
</reference>
<dbReference type="Ensembl" id="ENSGMOT00000056643.1">
    <property type="protein sequence ID" value="ENSGMOP00000023911.1"/>
    <property type="gene ID" value="ENSGMOG00000031017.1"/>
</dbReference>
<evidence type="ECO:0000256" key="1">
    <source>
        <dbReference type="ARBA" id="ARBA00022737"/>
    </source>
</evidence>
<evidence type="ECO:0000313" key="4">
    <source>
        <dbReference type="Ensembl" id="ENSGMOP00000023911.1"/>
    </source>
</evidence>
<keyword evidence="1" id="KW-0677">Repeat</keyword>
<dbReference type="Proteomes" id="UP000694546">
    <property type="component" value="Chromosome 21"/>
</dbReference>
<keyword evidence="2" id="KW-0732">Signal</keyword>
<evidence type="ECO:0000259" key="3">
    <source>
        <dbReference type="Pfam" id="PF02140"/>
    </source>
</evidence>
<dbReference type="Gene3D" id="2.60.120.740">
    <property type="match status" value="1"/>
</dbReference>
<dbReference type="GO" id="GO:0030246">
    <property type="term" value="F:carbohydrate binding"/>
    <property type="evidence" value="ECO:0007669"/>
    <property type="project" value="InterPro"/>
</dbReference>
<reference evidence="4" key="2">
    <citation type="submission" date="2025-09" db="UniProtKB">
        <authorList>
            <consortium name="Ensembl"/>
        </authorList>
    </citation>
    <scope>IDENTIFICATION</scope>
</reference>
<dbReference type="InterPro" id="IPR000922">
    <property type="entry name" value="Lectin_gal-bd_dom"/>
</dbReference>
<feature type="domain" description="SUEL-type lectin" evidence="3">
    <location>
        <begin position="34"/>
        <end position="114"/>
    </location>
</feature>
<dbReference type="Pfam" id="PF02140">
    <property type="entry name" value="SUEL_Lectin"/>
    <property type="match status" value="1"/>
</dbReference>
<dbReference type="AlphaFoldDB" id="A0A8C5FB76"/>
<organism evidence="4 5">
    <name type="scientific">Gadus morhua</name>
    <name type="common">Atlantic cod</name>
    <dbReference type="NCBI Taxonomy" id="8049"/>
    <lineage>
        <taxon>Eukaryota</taxon>
        <taxon>Metazoa</taxon>
        <taxon>Chordata</taxon>
        <taxon>Craniata</taxon>
        <taxon>Vertebrata</taxon>
        <taxon>Euteleostomi</taxon>
        <taxon>Actinopterygii</taxon>
        <taxon>Neopterygii</taxon>
        <taxon>Teleostei</taxon>
        <taxon>Neoteleostei</taxon>
        <taxon>Acanthomorphata</taxon>
        <taxon>Zeiogadaria</taxon>
        <taxon>Gadariae</taxon>
        <taxon>Gadiformes</taxon>
        <taxon>Gadoidei</taxon>
        <taxon>Gadidae</taxon>
        <taxon>Gadus</taxon>
    </lineage>
</organism>
<evidence type="ECO:0000256" key="2">
    <source>
        <dbReference type="SAM" id="SignalP"/>
    </source>
</evidence>
<protein>
    <recommendedName>
        <fullName evidence="3">SUEL-type lectin domain-containing protein</fullName>
    </recommendedName>
</protein>
<proteinExistence type="predicted"/>
<sequence>MLSSLLRSALVLAAVCCLTNAESVITCENGMQRLSCGVGVVIVLTVTYKQTNNNTCIGGKASGQVASTACSPTGALAALAKRCNGTQVCEVDKAIFGANSCPATHQSIQITYKCLTASESCHSVKYCNTGPPCVCVCVMSNQCLCADHFVASEGEVKTIECGRIHEQCITMCSAIKTHISSSPARLHV</sequence>
<keyword evidence="5" id="KW-1185">Reference proteome</keyword>
<dbReference type="InterPro" id="IPR043159">
    <property type="entry name" value="Lectin_gal-bd_sf"/>
</dbReference>